<dbReference type="Pfam" id="PF09791">
    <property type="entry name" value="Oxidored-like"/>
    <property type="match status" value="1"/>
</dbReference>
<sequence>MAVLCQRSHIIGITTFRTCRGNFSSSESTSPTFVDSNIISKGKLDNSIELPEEPTDCCMSGCANCVWIDYAEELMELFKDGGEKYKKIITEKVKDPNMQAFLLTELKKMQK</sequence>
<keyword evidence="3" id="KW-1185">Reference proteome</keyword>
<dbReference type="InterPro" id="IPR039251">
    <property type="entry name" value="OXLD1"/>
</dbReference>
<dbReference type="InterPro" id="IPR019180">
    <property type="entry name" value="Oxidoreductase-like_N"/>
</dbReference>
<comment type="caution">
    <text evidence="2">The sequence shown here is derived from an EMBL/GenBank/DDBJ whole genome shotgun (WGS) entry which is preliminary data.</text>
</comment>
<dbReference type="AlphaFoldDB" id="A0ABD0XXM8"/>
<reference evidence="2 3" key="1">
    <citation type="submission" date="2024-07" db="EMBL/GenBank/DDBJ databases">
        <title>Chromosome-level genome assembly of the water stick insect Ranatra chinensis (Heteroptera: Nepidae).</title>
        <authorList>
            <person name="Liu X."/>
        </authorList>
    </citation>
    <scope>NUCLEOTIDE SEQUENCE [LARGE SCALE GENOMIC DNA]</scope>
    <source>
        <strain evidence="2">Cailab_2021Rc</strain>
        <tissue evidence="2">Muscle</tissue>
    </source>
</reference>
<feature type="domain" description="Oxidoreductase-like" evidence="1">
    <location>
        <begin position="51"/>
        <end position="76"/>
    </location>
</feature>
<protein>
    <recommendedName>
        <fullName evidence="1">Oxidoreductase-like domain-containing protein</fullName>
    </recommendedName>
</protein>
<name>A0ABD0XXM8_9HEMI</name>
<dbReference type="Proteomes" id="UP001558652">
    <property type="component" value="Unassembled WGS sequence"/>
</dbReference>
<evidence type="ECO:0000259" key="1">
    <source>
        <dbReference type="Pfam" id="PF09791"/>
    </source>
</evidence>
<dbReference type="EMBL" id="JBFDAA010000018">
    <property type="protein sequence ID" value="KAL1116019.1"/>
    <property type="molecule type" value="Genomic_DNA"/>
</dbReference>
<dbReference type="PANTHER" id="PTHR21193:SF3">
    <property type="entry name" value="OXIDOREDUCTASE-LIKE DOMAIN-CONTAINING PROTEIN 1"/>
    <property type="match status" value="1"/>
</dbReference>
<organism evidence="2 3">
    <name type="scientific">Ranatra chinensis</name>
    <dbReference type="NCBI Taxonomy" id="642074"/>
    <lineage>
        <taxon>Eukaryota</taxon>
        <taxon>Metazoa</taxon>
        <taxon>Ecdysozoa</taxon>
        <taxon>Arthropoda</taxon>
        <taxon>Hexapoda</taxon>
        <taxon>Insecta</taxon>
        <taxon>Pterygota</taxon>
        <taxon>Neoptera</taxon>
        <taxon>Paraneoptera</taxon>
        <taxon>Hemiptera</taxon>
        <taxon>Heteroptera</taxon>
        <taxon>Panheteroptera</taxon>
        <taxon>Nepomorpha</taxon>
        <taxon>Nepidae</taxon>
        <taxon>Ranatrinae</taxon>
        <taxon>Ranatra</taxon>
    </lineage>
</organism>
<dbReference type="PANTHER" id="PTHR21193">
    <property type="entry name" value="OXIDOREDUCTASE-LIKE DOMAIN-CONTAINING PROTEIN 1"/>
    <property type="match status" value="1"/>
</dbReference>
<evidence type="ECO:0000313" key="3">
    <source>
        <dbReference type="Proteomes" id="UP001558652"/>
    </source>
</evidence>
<proteinExistence type="predicted"/>
<evidence type="ECO:0000313" key="2">
    <source>
        <dbReference type="EMBL" id="KAL1116019.1"/>
    </source>
</evidence>
<accession>A0ABD0XXM8</accession>
<gene>
    <name evidence="2" type="ORF">AAG570_005514</name>
</gene>